<dbReference type="Pfam" id="PF08448">
    <property type="entry name" value="PAS_4"/>
    <property type="match status" value="2"/>
</dbReference>
<comment type="caution">
    <text evidence="8">Lacks conserved residue(s) required for the propagation of feature annotation.</text>
</comment>
<dbReference type="PROSITE" id="PS50112">
    <property type="entry name" value="PAS"/>
    <property type="match status" value="1"/>
</dbReference>
<dbReference type="GeneID" id="39848525"/>
<dbReference type="InterPro" id="IPR000700">
    <property type="entry name" value="PAS-assoc_C"/>
</dbReference>
<feature type="domain" description="Response regulatory" evidence="9">
    <location>
        <begin position="9"/>
        <end position="123"/>
    </location>
</feature>
<dbReference type="InterPro" id="IPR035965">
    <property type="entry name" value="PAS-like_dom_sf"/>
</dbReference>
<evidence type="ECO:0000256" key="5">
    <source>
        <dbReference type="ARBA" id="ARBA00022777"/>
    </source>
</evidence>
<dbReference type="RefSeq" id="WP_049994544.1">
    <property type="nucleotide sequence ID" value="NZ_CP031310.1"/>
</dbReference>
<dbReference type="Pfam" id="PF15915">
    <property type="entry name" value="BAT"/>
    <property type="match status" value="1"/>
</dbReference>
<dbReference type="SUPFAM" id="SSF55781">
    <property type="entry name" value="GAF domain-like"/>
    <property type="match status" value="2"/>
</dbReference>
<keyword evidence="3" id="KW-0597">Phosphoprotein</keyword>
<dbReference type="AlphaFoldDB" id="A0A4D6HE32"/>
<dbReference type="Pfam" id="PF04967">
    <property type="entry name" value="HTH_10"/>
    <property type="match status" value="1"/>
</dbReference>
<dbReference type="KEGG" id="hsn:DV733_11635"/>
<dbReference type="Gene3D" id="3.40.50.2300">
    <property type="match status" value="1"/>
</dbReference>
<evidence type="ECO:0000256" key="6">
    <source>
        <dbReference type="ARBA" id="ARBA00023015"/>
    </source>
</evidence>
<dbReference type="Gene3D" id="3.30.450.20">
    <property type="entry name" value="PAS domain"/>
    <property type="match status" value="4"/>
</dbReference>
<dbReference type="Gene3D" id="3.30.450.40">
    <property type="match status" value="2"/>
</dbReference>
<dbReference type="GO" id="GO:0000160">
    <property type="term" value="P:phosphorelay signal transduction system"/>
    <property type="evidence" value="ECO:0007669"/>
    <property type="project" value="InterPro"/>
</dbReference>
<evidence type="ECO:0000256" key="4">
    <source>
        <dbReference type="ARBA" id="ARBA00022679"/>
    </source>
</evidence>
<dbReference type="InterPro" id="IPR013655">
    <property type="entry name" value="PAS_fold_3"/>
</dbReference>
<dbReference type="NCBIfam" id="TIGR00229">
    <property type="entry name" value="sensory_box"/>
    <property type="match status" value="2"/>
</dbReference>
<dbReference type="GO" id="GO:0004673">
    <property type="term" value="F:protein histidine kinase activity"/>
    <property type="evidence" value="ECO:0007669"/>
    <property type="project" value="UniProtKB-EC"/>
</dbReference>
<dbReference type="EMBL" id="CP031310">
    <property type="protein sequence ID" value="QCC51845.1"/>
    <property type="molecule type" value="Genomic_DNA"/>
</dbReference>
<dbReference type="InterPro" id="IPR029016">
    <property type="entry name" value="GAF-like_dom_sf"/>
</dbReference>
<protein>
    <recommendedName>
        <fullName evidence="2">histidine kinase</fullName>
        <ecNumber evidence="2">2.7.13.3</ecNumber>
    </recommendedName>
</protein>
<dbReference type="InterPro" id="IPR003018">
    <property type="entry name" value="GAF"/>
</dbReference>
<dbReference type="Pfam" id="PF08447">
    <property type="entry name" value="PAS_3"/>
    <property type="match status" value="1"/>
</dbReference>
<dbReference type="Gene3D" id="2.10.70.100">
    <property type="match status" value="1"/>
</dbReference>
<dbReference type="InterPro" id="IPR052162">
    <property type="entry name" value="Sensor_kinase/Photoreceptor"/>
</dbReference>
<feature type="domain" description="PAC" evidence="11">
    <location>
        <begin position="471"/>
        <end position="525"/>
    </location>
</feature>
<evidence type="ECO:0000256" key="8">
    <source>
        <dbReference type="PROSITE-ProRule" id="PRU00169"/>
    </source>
</evidence>
<name>A0A4D6HE32_9EURY</name>
<dbReference type="EC" id="2.7.13.3" evidence="2"/>
<keyword evidence="6" id="KW-0805">Transcription regulation</keyword>
<keyword evidence="7" id="KW-0804">Transcription</keyword>
<evidence type="ECO:0000259" key="9">
    <source>
        <dbReference type="PROSITE" id="PS50110"/>
    </source>
</evidence>
<gene>
    <name evidence="12" type="ORF">DV733_11635</name>
</gene>
<dbReference type="SMART" id="SM00091">
    <property type="entry name" value="PAS"/>
    <property type="match status" value="3"/>
</dbReference>
<reference evidence="12 13" key="1">
    <citation type="journal article" date="2019" name="Nat. Commun.">
        <title>A new type of DNA phosphorothioation-based antiviral system in archaea.</title>
        <authorList>
            <person name="Xiong L."/>
            <person name="Liu S."/>
            <person name="Chen S."/>
            <person name="Xiao Y."/>
            <person name="Zhu B."/>
            <person name="Gao Y."/>
            <person name="Zhang Y."/>
            <person name="Chen B."/>
            <person name="Luo J."/>
            <person name="Deng Z."/>
            <person name="Chen X."/>
            <person name="Wang L."/>
            <person name="Chen S."/>
        </authorList>
    </citation>
    <scope>NUCLEOTIDE SEQUENCE [LARGE SCALE GENOMIC DNA]</scope>
    <source>
        <strain evidence="12 13">CBA1105</strain>
    </source>
</reference>
<dbReference type="Proteomes" id="UP000296706">
    <property type="component" value="Chromosome"/>
</dbReference>
<dbReference type="Pfam" id="PF13426">
    <property type="entry name" value="PAS_9"/>
    <property type="match status" value="1"/>
</dbReference>
<dbReference type="PROSITE" id="PS50113">
    <property type="entry name" value="PAC"/>
    <property type="match status" value="4"/>
</dbReference>
<dbReference type="InterPro" id="IPR007050">
    <property type="entry name" value="HTH_bacterioopsin"/>
</dbReference>
<dbReference type="Pfam" id="PF13185">
    <property type="entry name" value="GAF_2"/>
    <property type="match status" value="2"/>
</dbReference>
<proteinExistence type="predicted"/>
<keyword evidence="5" id="KW-0418">Kinase</keyword>
<evidence type="ECO:0000313" key="13">
    <source>
        <dbReference type="Proteomes" id="UP000296706"/>
    </source>
</evidence>
<dbReference type="PROSITE" id="PS50110">
    <property type="entry name" value="RESPONSE_REGULATORY"/>
    <property type="match status" value="1"/>
</dbReference>
<evidence type="ECO:0000256" key="2">
    <source>
        <dbReference type="ARBA" id="ARBA00012438"/>
    </source>
</evidence>
<feature type="domain" description="PAC" evidence="11">
    <location>
        <begin position="348"/>
        <end position="400"/>
    </location>
</feature>
<evidence type="ECO:0000256" key="7">
    <source>
        <dbReference type="ARBA" id="ARBA00023163"/>
    </source>
</evidence>
<dbReference type="SMART" id="SM00086">
    <property type="entry name" value="PAC"/>
    <property type="match status" value="4"/>
</dbReference>
<dbReference type="InterPro" id="IPR001789">
    <property type="entry name" value="Sig_transdc_resp-reg_receiver"/>
</dbReference>
<comment type="catalytic activity">
    <reaction evidence="1">
        <text>ATP + protein L-histidine = ADP + protein N-phospho-L-histidine.</text>
        <dbReference type="EC" id="2.7.13.3"/>
    </reaction>
</comment>
<dbReference type="PANTHER" id="PTHR43304">
    <property type="entry name" value="PHYTOCHROME-LIKE PROTEIN CPH1"/>
    <property type="match status" value="1"/>
</dbReference>
<dbReference type="InterPro" id="IPR011006">
    <property type="entry name" value="CheY-like_superfamily"/>
</dbReference>
<evidence type="ECO:0000313" key="12">
    <source>
        <dbReference type="EMBL" id="QCC51845.1"/>
    </source>
</evidence>
<feature type="domain" description="PAS" evidence="10">
    <location>
        <begin position="397"/>
        <end position="468"/>
    </location>
</feature>
<dbReference type="InterPro" id="IPR001610">
    <property type="entry name" value="PAC"/>
</dbReference>
<feature type="domain" description="PAC" evidence="11">
    <location>
        <begin position="584"/>
        <end position="646"/>
    </location>
</feature>
<sequence length="1215" mass="135396">METVLSPLQIVYIRGTETSAENVRCALESADPAVDLTVVDSGTDTGSLLDERSIDCVLSEYPAESGTEIIERLREAYPDLPVVFVLTDERATVADDAVAAGATEYVRQSALRDRPEIFRRRIRAAVEHARRAATGSSRPTAATPDEITFEGALREHVAEAVVGNFPNGAVTLVGTDLRYRLAGGQLFEKLPSDPDDVIDTHVGDLESGDRDVFVQSYRDALDGTETATETLVEGVTLLHRTVPVYDADGSVVAAVGMTQDITDRKEHERELERNREFLDSVQSVANIGGWEVDLRSETLRWTDEVYRIHEIPSEYDPILAEGMEFYHPDDRETIEQAYEELVSTGESFDMELRIVTANDTVRWVRTRGEPWTDDEGKVVGARGTFQDITERREHEQELQRKSRAIEAAPIGITMTDPEQDDNPLIYANQQFLETSGYDREEVLGRNCRFMQGEETDPETVARIREGIDAEEPVAVGIKNYRKDGTTFWNHLEIAPVHDDHGELINYVGFQKDITERVEYERELEKSRSRYRTLVEHFPNGAVALVDEELRYITVGGTPIDAAWDAETELTGQPLAEVLTDEMAAELRPRYADALEGDQCSFETEVGDRCYQFRIVPVRADDGSVFAAMGVSQDITEQKERERSLQKRERVLRELHAASREFYPPDSMADISPFVVDFLQHAFDFSYVSVKRFDEGEGVLQPVATSALPEQGIEQLGPVEPGDNPLWNAYRDGESVQFSGELLLELFDADGTVGDHCLAVPIGNFGLIVVVTAGDRSFDGADRDLLEVLATNAEAIFQSLQHDRERETLAERVETQQQTLEELRGVIDAVQAIQARVANSETRDELETGVCTELVETDSIDFAWIGRPKGSDTDLDPTAWTGERPDYLDSVLQTTGAATLPAEHAAARREPYAVDSIPKRVMDEQWAKEALSRNFRSALSVPLIYDDVLYGVLTVYSSREAAFEEQYRNLVTDVGSLLVTYSRVLQQRYASDQAFVELEFELDDPTYPLQRLARETGSRIEYDTVTETVDGGVRTLVTVTEGDPQSVLALADSTPSIAGASQFGDDTSRQLRLTIAEPFLASEVGKHGGRLLEAASTETGTRLRIALPESVSSRPLFDTLTTQYREIDLLAQRQRVYETEPAAEALTDRQYEILNAAYHSGYYDVPRNVTGEALAAEFDISGPALYKHLQAAHSKVFEQYLRPETSSMVDNGGLDA</sequence>
<dbReference type="OrthoDB" id="165911at2157"/>
<dbReference type="InterPro" id="IPR000014">
    <property type="entry name" value="PAS"/>
</dbReference>
<evidence type="ECO:0000259" key="11">
    <source>
        <dbReference type="PROSITE" id="PS50113"/>
    </source>
</evidence>
<dbReference type="PANTHER" id="PTHR43304:SF1">
    <property type="entry name" value="PAC DOMAIN-CONTAINING PROTEIN"/>
    <property type="match status" value="1"/>
</dbReference>
<organism evidence="12 13">
    <name type="scientific">Halapricum salinum</name>
    <dbReference type="NCBI Taxonomy" id="1457250"/>
    <lineage>
        <taxon>Archaea</taxon>
        <taxon>Methanobacteriati</taxon>
        <taxon>Methanobacteriota</taxon>
        <taxon>Stenosarchaea group</taxon>
        <taxon>Halobacteria</taxon>
        <taxon>Halobacteriales</taxon>
        <taxon>Haloarculaceae</taxon>
        <taxon>Halapricum</taxon>
    </lineage>
</organism>
<evidence type="ECO:0000259" key="10">
    <source>
        <dbReference type="PROSITE" id="PS50112"/>
    </source>
</evidence>
<evidence type="ECO:0000256" key="1">
    <source>
        <dbReference type="ARBA" id="ARBA00000085"/>
    </source>
</evidence>
<keyword evidence="4" id="KW-0808">Transferase</keyword>
<dbReference type="STRING" id="1457250.GCA_000755225_00562"/>
<dbReference type="SUPFAM" id="SSF55785">
    <property type="entry name" value="PYP-like sensor domain (PAS domain)"/>
    <property type="match status" value="4"/>
</dbReference>
<dbReference type="CDD" id="cd00130">
    <property type="entry name" value="PAS"/>
    <property type="match status" value="2"/>
</dbReference>
<dbReference type="InterPro" id="IPR013656">
    <property type="entry name" value="PAS_4"/>
</dbReference>
<accession>A0A4D6HE32</accession>
<feature type="domain" description="PAC" evidence="11">
    <location>
        <begin position="210"/>
        <end position="273"/>
    </location>
</feature>
<dbReference type="SUPFAM" id="SSF52172">
    <property type="entry name" value="CheY-like"/>
    <property type="match status" value="1"/>
</dbReference>
<dbReference type="InterPro" id="IPR031803">
    <property type="entry name" value="BAT_GAF/HTH-assoc"/>
</dbReference>
<evidence type="ECO:0000256" key="3">
    <source>
        <dbReference type="ARBA" id="ARBA00022553"/>
    </source>
</evidence>
<keyword evidence="13" id="KW-1185">Reference proteome</keyword>